<evidence type="ECO:0000313" key="8">
    <source>
        <dbReference type="EMBL" id="SEM07979.1"/>
    </source>
</evidence>
<dbReference type="Gene3D" id="3.40.50.1980">
    <property type="entry name" value="Nitrogenase molybdenum iron protein domain"/>
    <property type="match status" value="2"/>
</dbReference>
<dbReference type="AlphaFoldDB" id="A0A060RHX6"/>
<feature type="domain" description="Fe/B12 periplasmic-binding" evidence="6">
    <location>
        <begin position="53"/>
        <end position="309"/>
    </location>
</feature>
<evidence type="ECO:0000256" key="3">
    <source>
        <dbReference type="ARBA" id="ARBA00022448"/>
    </source>
</evidence>
<dbReference type="PANTHER" id="PTHR30532">
    <property type="entry name" value="IRON III DICITRATE-BINDING PERIPLASMIC PROTEIN"/>
    <property type="match status" value="1"/>
</dbReference>
<dbReference type="PANTHER" id="PTHR30532:SF26">
    <property type="entry name" value="IRON(3+)-HYDROXAMATE-BINDING PROTEIN FHUD"/>
    <property type="match status" value="1"/>
</dbReference>
<evidence type="ECO:0000256" key="4">
    <source>
        <dbReference type="ARBA" id="ARBA00022729"/>
    </source>
</evidence>
<evidence type="ECO:0000256" key="5">
    <source>
        <dbReference type="SAM" id="SignalP"/>
    </source>
</evidence>
<organism evidence="7 9">
    <name type="scientific">Streptococcus gallolyticus</name>
    <dbReference type="NCBI Taxonomy" id="315405"/>
    <lineage>
        <taxon>Bacteria</taxon>
        <taxon>Bacillati</taxon>
        <taxon>Bacillota</taxon>
        <taxon>Bacilli</taxon>
        <taxon>Lactobacillales</taxon>
        <taxon>Streptococcaceae</taxon>
        <taxon>Streptococcus</taxon>
    </lineage>
</organism>
<dbReference type="RefSeq" id="WP_039694637.1">
    <property type="nucleotide sequence ID" value="NZ_FNFJ01000002.1"/>
</dbReference>
<feature type="signal peptide" evidence="5">
    <location>
        <begin position="1"/>
        <end position="19"/>
    </location>
</feature>
<dbReference type="PROSITE" id="PS51257">
    <property type="entry name" value="PROKAR_LIPOPROTEIN"/>
    <property type="match status" value="1"/>
</dbReference>
<evidence type="ECO:0000313" key="7">
    <source>
        <dbReference type="EMBL" id="CDO18389.1"/>
    </source>
</evidence>
<gene>
    <name evidence="7" type="ORF">BN963_SGAL_01587</name>
    <name evidence="8" type="ORF">SAMN04487839_102253</name>
</gene>
<dbReference type="InterPro" id="IPR051313">
    <property type="entry name" value="Bact_iron-sidero_bind"/>
</dbReference>
<evidence type="ECO:0000256" key="1">
    <source>
        <dbReference type="ARBA" id="ARBA00004196"/>
    </source>
</evidence>
<evidence type="ECO:0000313" key="9">
    <source>
        <dbReference type="Proteomes" id="UP000027584"/>
    </source>
</evidence>
<dbReference type="Proteomes" id="UP000182764">
    <property type="component" value="Unassembled WGS sequence"/>
</dbReference>
<dbReference type="GO" id="GO:0030288">
    <property type="term" value="C:outer membrane-bounded periplasmic space"/>
    <property type="evidence" value="ECO:0007669"/>
    <property type="project" value="TreeGrafter"/>
</dbReference>
<dbReference type="EMBL" id="FOBM01000002">
    <property type="protein sequence ID" value="SEM07979.1"/>
    <property type="molecule type" value="Genomic_DNA"/>
</dbReference>
<evidence type="ECO:0000313" key="10">
    <source>
        <dbReference type="Proteomes" id="UP000182764"/>
    </source>
</evidence>
<reference evidence="7 9" key="2">
    <citation type="submission" date="2014-05" db="EMBL/GenBank/DDBJ databases">
        <title>Genome sequence of Streptococcus gallolyticus.</title>
        <authorList>
            <person name="Del Campo R."/>
        </authorList>
    </citation>
    <scope>NUCLEOTIDE SEQUENCE [LARGE SCALE GENOMIC DNA]</scope>
    <source>
        <strain evidence="7 9">LMG17956</strain>
    </source>
</reference>
<comment type="subcellular location">
    <subcellularLocation>
        <location evidence="1">Cell envelope</location>
    </subcellularLocation>
</comment>
<reference evidence="8 10" key="3">
    <citation type="submission" date="2016-10" db="EMBL/GenBank/DDBJ databases">
        <authorList>
            <person name="de Groot N.N."/>
        </authorList>
    </citation>
    <scope>NUCLEOTIDE SEQUENCE [LARGE SCALE GENOMIC DNA]</scope>
    <source>
        <strain evidence="8 10">VTM1R29</strain>
    </source>
</reference>
<dbReference type="InterPro" id="IPR002491">
    <property type="entry name" value="ABC_transptr_periplasmic_BD"/>
</dbReference>
<dbReference type="Proteomes" id="UP000027584">
    <property type="component" value="Unassembled WGS sequence"/>
</dbReference>
<reference evidence="7 9" key="1">
    <citation type="submission" date="2014-02" db="EMBL/GenBank/DDBJ databases">
        <authorList>
            <person name="Manrique M."/>
        </authorList>
    </citation>
    <scope>NUCLEOTIDE SEQUENCE [LARGE SCALE GENOMIC DNA]</scope>
    <source>
        <strain evidence="7 9">LMG17956</strain>
    </source>
</reference>
<keyword evidence="4 5" id="KW-0732">Signal</keyword>
<feature type="chain" id="PRO_5038206762" evidence="5">
    <location>
        <begin position="20"/>
        <end position="310"/>
    </location>
</feature>
<keyword evidence="3" id="KW-0813">Transport</keyword>
<dbReference type="SUPFAM" id="SSF53807">
    <property type="entry name" value="Helical backbone' metal receptor"/>
    <property type="match status" value="1"/>
</dbReference>
<proteinExistence type="inferred from homology"/>
<sequence length="310" mass="34495">MKKFFAVLTTFLATFLLVACHNTSSTSDDTELSSMPKITGFSYEGDIPKNPQKVINFAYSYTGYLLELGVNVSSYSLDLEKNSPAFGDQLADAVQLTSDDTEAIAAQKPDLIIAFSTDENLDDLKAIAPVLVIEYGKSDYLEMMTNLGKVFDKEDEAQEWLDNWETKTAEAKEELSQYIDSSTTFTVMDFYDKDIYLYGNNWGRGGELIYDSLGYAAPQKVQDDVFPAGWFGISQEVLGDYIGDYVVLNVSDDTKEAAASLKESDVWNNISAVKNNHVLEVDESLFYFSDPMSLDKQLDAFVSAIKQANS</sequence>
<evidence type="ECO:0000256" key="2">
    <source>
        <dbReference type="ARBA" id="ARBA00008814"/>
    </source>
</evidence>
<dbReference type="PROSITE" id="PS50983">
    <property type="entry name" value="FE_B12_PBP"/>
    <property type="match status" value="1"/>
</dbReference>
<evidence type="ECO:0000259" key="6">
    <source>
        <dbReference type="PROSITE" id="PS50983"/>
    </source>
</evidence>
<protein>
    <submittedName>
        <fullName evidence="8">Iron complex transport system substrate-binding protein</fullName>
    </submittedName>
    <submittedName>
        <fullName evidence="7">Putative iron compound ABC transporter, substrate-binding protein</fullName>
    </submittedName>
</protein>
<dbReference type="Pfam" id="PF01497">
    <property type="entry name" value="Peripla_BP_2"/>
    <property type="match status" value="1"/>
</dbReference>
<accession>A0A060RHX6</accession>
<comment type="similarity">
    <text evidence="2">Belongs to the bacterial solute-binding protein 8 family.</text>
</comment>
<dbReference type="GO" id="GO:1901678">
    <property type="term" value="P:iron coordination entity transport"/>
    <property type="evidence" value="ECO:0007669"/>
    <property type="project" value="UniProtKB-ARBA"/>
</dbReference>
<name>A0A060RHX6_9STRE</name>
<dbReference type="EMBL" id="CCBC010000182">
    <property type="protein sequence ID" value="CDO18389.1"/>
    <property type="molecule type" value="Genomic_DNA"/>
</dbReference>